<evidence type="ECO:0000313" key="2">
    <source>
        <dbReference type="EMBL" id="PMR66879.1"/>
    </source>
</evidence>
<sequence length="638" mass="69055">MNAPFDLDWTVANQQLLVAEFARLRALLGTGEVAPAQTQVETLRRRLPAPAAIDTLARLFELSAFERDVLLLAAGVEMDARLAALCGEALGRPQCPWATFGLALAALPEAHWSAIAPVEALRRWRLIEVDDRAGLTAGRLLLDERVLHFIGGLNYLDHRLLPMFRVVPPAGLMVAAHRGIATDAAARLQAHRGRLPVVMLTGDDAGGQRDVAATLAEALGVSLFQLRAADIPSAAHEQASLAALWQREAALLGSGLLIRQDDADADTGLVRFAEQVDGLVIVAGHDAPRLDGDRLRFAVDKADAPEQRRLWHTALGEKAGPLSDALDGLASQYRLTARRIAHAAAQLDGEDIAGDRATLHRLCRGDGGGLSELAQPIDVRATWDDLVLPDAQRRSLEQIAVHTRYRITVHHDWGFAAKSARGLGISTLFTGESGTGKTLAAEVLANTLGLALYRIDLSAVVSKYIGETEKNLRRVFDAAEDIGAILLFDEADALFGKRSEVKDSHDRYANIEVSYLLQRMEAYRGLAILTTNHKAALDSAFQRRLRFVVHFPFPDAAQREAIWRGIFPAGTPLGELDPAKLARLNVAGGNIRNIALSAAFLAAEAGTPVTMAYLRRAAHLEAAKREKAPSDAETRGWS</sequence>
<dbReference type="PANTHER" id="PTHR46411:SF3">
    <property type="entry name" value="AAA+ ATPASE DOMAIN-CONTAINING PROTEIN"/>
    <property type="match status" value="1"/>
</dbReference>
<name>A0A2N7TFD3_9GAMM</name>
<dbReference type="GO" id="GO:0005524">
    <property type="term" value="F:ATP binding"/>
    <property type="evidence" value="ECO:0007669"/>
    <property type="project" value="UniProtKB-KW"/>
</dbReference>
<feature type="domain" description="AAA+ ATPase" evidence="1">
    <location>
        <begin position="423"/>
        <end position="555"/>
    </location>
</feature>
<dbReference type="EMBL" id="PNRE01000105">
    <property type="protein sequence ID" value="PMR66879.1"/>
    <property type="molecule type" value="Genomic_DNA"/>
</dbReference>
<dbReference type="Pfam" id="PF00004">
    <property type="entry name" value="AAA"/>
    <property type="match status" value="1"/>
</dbReference>
<protein>
    <submittedName>
        <fullName evidence="2">ATP-binding protein</fullName>
    </submittedName>
</protein>
<dbReference type="InterPro" id="IPR003593">
    <property type="entry name" value="AAA+_ATPase"/>
</dbReference>
<evidence type="ECO:0000259" key="1">
    <source>
        <dbReference type="SMART" id="SM00382"/>
    </source>
</evidence>
<dbReference type="RefSeq" id="WP_102630054.1">
    <property type="nucleotide sequence ID" value="NZ_PDOH01000018.1"/>
</dbReference>
<dbReference type="AlphaFoldDB" id="A0A2N7TFD3"/>
<dbReference type="PANTHER" id="PTHR46411">
    <property type="entry name" value="FAMILY ATPASE, PUTATIVE-RELATED"/>
    <property type="match status" value="1"/>
</dbReference>
<dbReference type="SUPFAM" id="SSF52540">
    <property type="entry name" value="P-loop containing nucleoside triphosphate hydrolases"/>
    <property type="match status" value="1"/>
</dbReference>
<keyword evidence="2" id="KW-0067">ATP-binding</keyword>
<dbReference type="InterPro" id="IPR054472">
    <property type="entry name" value="WHD"/>
</dbReference>
<reference evidence="2 3" key="1">
    <citation type="submission" date="2018-01" db="EMBL/GenBank/DDBJ databases">
        <title>Halomonas endophytica sp. nov., isolated from storage liquid in the stems of Populus euphratica.</title>
        <authorList>
            <person name="Chen C."/>
        </authorList>
    </citation>
    <scope>NUCLEOTIDE SEQUENCE [LARGE SCALE GENOMIC DNA]</scope>
    <source>
        <strain evidence="2 3">DSM 26881</strain>
    </source>
</reference>
<dbReference type="CDD" id="cd19481">
    <property type="entry name" value="RecA-like_protease"/>
    <property type="match status" value="1"/>
</dbReference>
<dbReference type="Pfam" id="PF22977">
    <property type="entry name" value="WHD"/>
    <property type="match status" value="1"/>
</dbReference>
<gene>
    <name evidence="2" type="ORF">C1H66_22250</name>
</gene>
<dbReference type="OrthoDB" id="9809379at2"/>
<comment type="caution">
    <text evidence="2">The sequence shown here is derived from an EMBL/GenBank/DDBJ whole genome shotgun (WGS) entry which is preliminary data.</text>
</comment>
<accession>A0A2N7TFD3</accession>
<dbReference type="InterPro" id="IPR027417">
    <property type="entry name" value="P-loop_NTPase"/>
</dbReference>
<evidence type="ECO:0000313" key="3">
    <source>
        <dbReference type="Proteomes" id="UP000235346"/>
    </source>
</evidence>
<keyword evidence="3" id="KW-1185">Reference proteome</keyword>
<keyword evidence="2" id="KW-0547">Nucleotide-binding</keyword>
<dbReference type="InterPro" id="IPR003959">
    <property type="entry name" value="ATPase_AAA_core"/>
</dbReference>
<dbReference type="GO" id="GO:0016887">
    <property type="term" value="F:ATP hydrolysis activity"/>
    <property type="evidence" value="ECO:0007669"/>
    <property type="project" value="InterPro"/>
</dbReference>
<dbReference type="Proteomes" id="UP000235346">
    <property type="component" value="Unassembled WGS sequence"/>
</dbReference>
<dbReference type="Gene3D" id="3.40.50.300">
    <property type="entry name" value="P-loop containing nucleotide triphosphate hydrolases"/>
    <property type="match status" value="1"/>
</dbReference>
<organism evidence="2 3">
    <name type="scientific">Halomonas heilongjiangensis</name>
    <dbReference type="NCBI Taxonomy" id="1387883"/>
    <lineage>
        <taxon>Bacteria</taxon>
        <taxon>Pseudomonadati</taxon>
        <taxon>Pseudomonadota</taxon>
        <taxon>Gammaproteobacteria</taxon>
        <taxon>Oceanospirillales</taxon>
        <taxon>Halomonadaceae</taxon>
        <taxon>Halomonas</taxon>
    </lineage>
</organism>
<dbReference type="SMART" id="SM00382">
    <property type="entry name" value="AAA"/>
    <property type="match status" value="1"/>
</dbReference>
<proteinExistence type="predicted"/>